<dbReference type="PANTHER" id="PTHR46566:SF5">
    <property type="entry name" value="1-PHOSPHOFRUCTOKINASE"/>
    <property type="match status" value="1"/>
</dbReference>
<keyword evidence="3" id="KW-0547">Nucleotide-binding</keyword>
<dbReference type="Gene3D" id="3.40.1190.20">
    <property type="match status" value="1"/>
</dbReference>
<dbReference type="InterPro" id="IPR002173">
    <property type="entry name" value="Carboh/pur_kinase_PfkB_CS"/>
</dbReference>
<dbReference type="GO" id="GO:0005829">
    <property type="term" value="C:cytosol"/>
    <property type="evidence" value="ECO:0007669"/>
    <property type="project" value="TreeGrafter"/>
</dbReference>
<feature type="region of interest" description="Disordered" evidence="6">
    <location>
        <begin position="1"/>
        <end position="30"/>
    </location>
</feature>
<proteinExistence type="inferred from homology"/>
<dbReference type="Proteomes" id="UP000249432">
    <property type="component" value="Unassembled WGS sequence"/>
</dbReference>
<dbReference type="InterPro" id="IPR017583">
    <property type="entry name" value="Tagatose/fructose_Pkinase"/>
</dbReference>
<dbReference type="GO" id="GO:0005524">
    <property type="term" value="F:ATP binding"/>
    <property type="evidence" value="ECO:0007669"/>
    <property type="project" value="UniProtKB-KW"/>
</dbReference>
<reference evidence="8 9" key="1">
    <citation type="submission" date="2017-08" db="EMBL/GenBank/DDBJ databases">
        <title>Infants hospitalized years apart are colonized by the same room-sourced microbial strains.</title>
        <authorList>
            <person name="Brooks B."/>
            <person name="Olm M.R."/>
            <person name="Firek B.A."/>
            <person name="Baker R."/>
            <person name="Thomas B.C."/>
            <person name="Morowitz M.J."/>
            <person name="Banfield J.F."/>
        </authorList>
    </citation>
    <scope>NUCLEOTIDE SEQUENCE [LARGE SCALE GENOMIC DNA]</scope>
    <source>
        <strain evidence="8">S2_003_000_R1_3</strain>
    </source>
</reference>
<dbReference type="InterPro" id="IPR029056">
    <property type="entry name" value="Ribokinase-like"/>
</dbReference>
<dbReference type="SUPFAM" id="SSF53613">
    <property type="entry name" value="Ribokinase-like"/>
    <property type="match status" value="1"/>
</dbReference>
<dbReference type="CDD" id="cd01164">
    <property type="entry name" value="FruK_PfkB_like"/>
    <property type="match status" value="1"/>
</dbReference>
<organism evidence="8 9">
    <name type="scientific">Corynebacterium kroppenstedtii</name>
    <dbReference type="NCBI Taxonomy" id="161879"/>
    <lineage>
        <taxon>Bacteria</taxon>
        <taxon>Bacillati</taxon>
        <taxon>Actinomycetota</taxon>
        <taxon>Actinomycetes</taxon>
        <taxon>Mycobacteriales</taxon>
        <taxon>Corynebacteriaceae</taxon>
        <taxon>Corynebacterium</taxon>
    </lineage>
</organism>
<accession>A0A2W5SQ20</accession>
<dbReference type="Pfam" id="PF00294">
    <property type="entry name" value="PfkB"/>
    <property type="match status" value="1"/>
</dbReference>
<dbReference type="AlphaFoldDB" id="A0A2W5SQ20"/>
<keyword evidence="5" id="KW-0067">ATP-binding</keyword>
<dbReference type="EMBL" id="QFRA01000013">
    <property type="protein sequence ID" value="PZR04750.1"/>
    <property type="molecule type" value="Genomic_DNA"/>
</dbReference>
<evidence type="ECO:0000256" key="1">
    <source>
        <dbReference type="ARBA" id="ARBA00010688"/>
    </source>
</evidence>
<protein>
    <submittedName>
        <fullName evidence="8">1-phosphofructokinase</fullName>
    </submittedName>
</protein>
<keyword evidence="4 8" id="KW-0418">Kinase</keyword>
<dbReference type="InterPro" id="IPR011611">
    <property type="entry name" value="PfkB_dom"/>
</dbReference>
<evidence type="ECO:0000259" key="7">
    <source>
        <dbReference type="Pfam" id="PF00294"/>
    </source>
</evidence>
<evidence type="ECO:0000256" key="3">
    <source>
        <dbReference type="ARBA" id="ARBA00022741"/>
    </source>
</evidence>
<sequence length="384" mass="39729">MSSHSSSPTPQEGETHDGTSPSGIEALDSQSLRIPDNAVVTVTPNPCMDRTAAISTPLDRGGVNRITDVTDVPAGKGINVAMATYRADEPTVAIAPASAGDPFTSLVHKTGLSFVPTPADHPVRVNLTVTEPDGTTTKLNEPGNPLEHDHVDTLTRVISQVAQRASWIVLSGSLPPGLPTSWYADMVGVIRKSADGHDVKIAVDTSDKPLEELGARMLKDPAVAPDLLKPNGFEIGQILGLDEKNIEHEASQGNLKPATEAAKLLVDHGVRYVLLTLGASGAVLATQQGTWYASPPPITPVSTVGAGDSSLAGFIIGTQRSGHSNETSSATDSSVEKTALQYAVAYGSAATSLPGTTIPFPSQTQPESVTVMAGAEATALKGVS</sequence>
<evidence type="ECO:0000256" key="6">
    <source>
        <dbReference type="SAM" id="MobiDB-lite"/>
    </source>
</evidence>
<evidence type="ECO:0000313" key="9">
    <source>
        <dbReference type="Proteomes" id="UP000249432"/>
    </source>
</evidence>
<evidence type="ECO:0000256" key="5">
    <source>
        <dbReference type="ARBA" id="ARBA00022840"/>
    </source>
</evidence>
<dbReference type="RefSeq" id="WP_303734873.1">
    <property type="nucleotide sequence ID" value="NZ_CAKZHK010000009.1"/>
</dbReference>
<name>A0A2W5SQ20_9CORY</name>
<comment type="similarity">
    <text evidence="1">Belongs to the carbohydrate kinase PfkB family.</text>
</comment>
<dbReference type="PANTHER" id="PTHR46566">
    <property type="entry name" value="1-PHOSPHOFRUCTOKINASE-RELATED"/>
    <property type="match status" value="1"/>
</dbReference>
<evidence type="ECO:0000313" key="8">
    <source>
        <dbReference type="EMBL" id="PZR04750.1"/>
    </source>
</evidence>
<feature type="domain" description="Carbohydrate kinase PfkB" evidence="7">
    <location>
        <begin position="60"/>
        <end position="361"/>
    </location>
</feature>
<dbReference type="GO" id="GO:0008443">
    <property type="term" value="F:phosphofructokinase activity"/>
    <property type="evidence" value="ECO:0007669"/>
    <property type="project" value="TreeGrafter"/>
</dbReference>
<comment type="caution">
    <text evidence="8">The sequence shown here is derived from an EMBL/GenBank/DDBJ whole genome shotgun (WGS) entry which is preliminary data.</text>
</comment>
<dbReference type="PROSITE" id="PS00584">
    <property type="entry name" value="PFKB_KINASES_2"/>
    <property type="match status" value="1"/>
</dbReference>
<gene>
    <name evidence="8" type="ORF">DI525_06130</name>
</gene>
<evidence type="ECO:0000256" key="2">
    <source>
        <dbReference type="ARBA" id="ARBA00022679"/>
    </source>
</evidence>
<evidence type="ECO:0000256" key="4">
    <source>
        <dbReference type="ARBA" id="ARBA00022777"/>
    </source>
</evidence>
<keyword evidence="2" id="KW-0808">Transferase</keyword>
<dbReference type="NCBIfam" id="TIGR03168">
    <property type="entry name" value="1-PFK"/>
    <property type="match status" value="1"/>
</dbReference>